<dbReference type="GO" id="GO:0005524">
    <property type="term" value="F:ATP binding"/>
    <property type="evidence" value="ECO:0007669"/>
    <property type="project" value="UniProtKB-KW"/>
</dbReference>
<dbReference type="CDD" id="cd00009">
    <property type="entry name" value="AAA"/>
    <property type="match status" value="1"/>
</dbReference>
<keyword evidence="3" id="KW-0067">ATP-binding</keyword>
<dbReference type="EMBL" id="CP031165">
    <property type="protein sequence ID" value="AXV08727.1"/>
    <property type="molecule type" value="Genomic_DNA"/>
</dbReference>
<dbReference type="InterPro" id="IPR041627">
    <property type="entry name" value="AAA_lid_6"/>
</dbReference>
<dbReference type="InterPro" id="IPR050773">
    <property type="entry name" value="CbxX/CfxQ_RuBisCO_ESX"/>
</dbReference>
<dbReference type="KEGG" id="euz:DVS28_a4059"/>
<dbReference type="Pfam" id="PF17866">
    <property type="entry name" value="AAA_lid_6"/>
    <property type="match status" value="1"/>
</dbReference>
<comment type="similarity">
    <text evidence="1">Belongs to the CbxX/CfxQ family.</text>
</comment>
<dbReference type="PANTHER" id="PTHR43392:SF2">
    <property type="entry name" value="AAA-TYPE ATPASE FAMILY PROTEIN _ ANKYRIN REPEAT FAMILY PROTEIN"/>
    <property type="match status" value="1"/>
</dbReference>
<dbReference type="InterPro" id="IPR027417">
    <property type="entry name" value="P-loop_NTPase"/>
</dbReference>
<dbReference type="InterPro" id="IPR003959">
    <property type="entry name" value="ATPase_AAA_core"/>
</dbReference>
<feature type="domain" description="AAA+ ATPase" evidence="5">
    <location>
        <begin position="247"/>
        <end position="385"/>
    </location>
</feature>
<protein>
    <submittedName>
        <fullName evidence="6">Putative sporulation protein K</fullName>
    </submittedName>
</protein>
<evidence type="ECO:0000256" key="3">
    <source>
        <dbReference type="ARBA" id="ARBA00022840"/>
    </source>
</evidence>
<dbReference type="Gene3D" id="1.10.8.60">
    <property type="match status" value="1"/>
</dbReference>
<evidence type="ECO:0000313" key="6">
    <source>
        <dbReference type="EMBL" id="AXV08727.1"/>
    </source>
</evidence>
<evidence type="ECO:0000256" key="4">
    <source>
        <dbReference type="SAM" id="MobiDB-lite"/>
    </source>
</evidence>
<dbReference type="GO" id="GO:0016887">
    <property type="term" value="F:ATP hydrolysis activity"/>
    <property type="evidence" value="ECO:0007669"/>
    <property type="project" value="InterPro"/>
</dbReference>
<accession>A0A346Y2N0</accession>
<evidence type="ECO:0000256" key="2">
    <source>
        <dbReference type="ARBA" id="ARBA00022741"/>
    </source>
</evidence>
<dbReference type="InterPro" id="IPR000641">
    <property type="entry name" value="CbxX/CfxQ"/>
</dbReference>
<keyword evidence="7" id="KW-1185">Reference proteome</keyword>
<dbReference type="RefSeq" id="WP_114593032.1">
    <property type="nucleotide sequence ID" value="NZ_CP031165.1"/>
</dbReference>
<dbReference type="Proteomes" id="UP000264006">
    <property type="component" value="Chromosome"/>
</dbReference>
<dbReference type="SUPFAM" id="SSF52540">
    <property type="entry name" value="P-loop containing nucleoside triphosphate hydrolases"/>
    <property type="match status" value="1"/>
</dbReference>
<evidence type="ECO:0000313" key="7">
    <source>
        <dbReference type="Proteomes" id="UP000264006"/>
    </source>
</evidence>
<gene>
    <name evidence="6" type="ORF">DVS28_a4059</name>
</gene>
<proteinExistence type="inferred from homology"/>
<dbReference type="AlphaFoldDB" id="A0A346Y2N0"/>
<evidence type="ECO:0000259" key="5">
    <source>
        <dbReference type="SMART" id="SM00382"/>
    </source>
</evidence>
<dbReference type="SMART" id="SM00382">
    <property type="entry name" value="AAA"/>
    <property type="match status" value="1"/>
</dbReference>
<dbReference type="InterPro" id="IPR003593">
    <property type="entry name" value="AAA+_ATPase"/>
</dbReference>
<feature type="compositionally biased region" description="Low complexity" evidence="4">
    <location>
        <begin position="173"/>
        <end position="183"/>
    </location>
</feature>
<name>A0A346Y2N0_9ACTN</name>
<dbReference type="OrthoDB" id="9806903at2"/>
<sequence length="472" mass="51042">MSDSLRVPVRDFVDGVTPALTELGSAEPRADVVAEAYEIVSAFVDADGTHTDEELWALIGAFSGLMDTHIHHATPADIRATGLIAGKRSFIDGASLMFDTLIVADKARGTNHAWTYYVHALRLAHHVAALDSVTQHAELEAIERFRRTLLGSISAAGLPRGTRRPPPASTGSDPATGTPAGAKAAEAVEEDVAVEVELPPIRPLEELLEELDGLVGLDAVKREVKLVTNLLQVQKLRAEKGLKVGDQSHHLVFTGNPGTGKTTVARLLAQIYRTLEVVPKGHLVETDRSGLVAGFVGQTATNVVKVFDSARGGILLIDEAYSLVRGGEKDFGREAVDAIVKLVEDRRDDTVVIMAGYTDEMAELMSSNPGLRSRFPQTIHFPDYTTEELVRIAELISGGSDYRFDDEAKVRLGELLDDVPRDRGFGNGRLARNVFEESVQLHATRVVALEDPSADDLATLTPEDLPERIVTS</sequence>
<dbReference type="PRINTS" id="PR00819">
    <property type="entry name" value="CBXCFQXSUPER"/>
</dbReference>
<keyword evidence="2" id="KW-0547">Nucleotide-binding</keyword>
<dbReference type="FunFam" id="3.40.50.300:FF:000216">
    <property type="entry name" value="Type VII secretion ATPase EccA"/>
    <property type="match status" value="1"/>
</dbReference>
<feature type="region of interest" description="Disordered" evidence="4">
    <location>
        <begin position="156"/>
        <end position="183"/>
    </location>
</feature>
<reference evidence="6 7" key="1">
    <citation type="submission" date="2018-09" db="EMBL/GenBank/DDBJ databases">
        <title>Complete genome sequence of Euzebya sp. DY32-46 isolated from seawater of Pacific Ocean.</title>
        <authorList>
            <person name="Xu L."/>
            <person name="Wu Y.-H."/>
            <person name="Xu X.-W."/>
        </authorList>
    </citation>
    <scope>NUCLEOTIDE SEQUENCE [LARGE SCALE GENOMIC DNA]</scope>
    <source>
        <strain evidence="6 7">DY32-46</strain>
    </source>
</reference>
<organism evidence="6 7">
    <name type="scientific">Euzebya pacifica</name>
    <dbReference type="NCBI Taxonomy" id="1608957"/>
    <lineage>
        <taxon>Bacteria</taxon>
        <taxon>Bacillati</taxon>
        <taxon>Actinomycetota</taxon>
        <taxon>Nitriliruptoria</taxon>
        <taxon>Euzebyales</taxon>
    </lineage>
</organism>
<dbReference type="Gene3D" id="3.40.50.300">
    <property type="entry name" value="P-loop containing nucleotide triphosphate hydrolases"/>
    <property type="match status" value="1"/>
</dbReference>
<dbReference type="Pfam" id="PF00004">
    <property type="entry name" value="AAA"/>
    <property type="match status" value="1"/>
</dbReference>
<evidence type="ECO:0000256" key="1">
    <source>
        <dbReference type="ARBA" id="ARBA00010378"/>
    </source>
</evidence>
<dbReference type="PANTHER" id="PTHR43392">
    <property type="entry name" value="AAA-TYPE ATPASE FAMILY PROTEIN / ANKYRIN REPEAT FAMILY PROTEIN"/>
    <property type="match status" value="1"/>
</dbReference>